<feature type="domain" description="Gfo/Idh/MocA-like oxidoreductase N-terminal" evidence="2">
    <location>
        <begin position="8"/>
        <end position="130"/>
    </location>
</feature>
<keyword evidence="1" id="KW-0732">Signal</keyword>
<feature type="chain" id="PRO_5016727545" evidence="1">
    <location>
        <begin position="23"/>
        <end position="379"/>
    </location>
</feature>
<feature type="domain" description="Gfo/Idh/MocA-like oxidoreductase C-terminal" evidence="3">
    <location>
        <begin position="146"/>
        <end position="356"/>
    </location>
</feature>
<dbReference type="STRING" id="5486.A0A367YI15"/>
<dbReference type="GO" id="GO:0000166">
    <property type="term" value="F:nucleotide binding"/>
    <property type="evidence" value="ECO:0007669"/>
    <property type="project" value="InterPro"/>
</dbReference>
<evidence type="ECO:0000256" key="1">
    <source>
        <dbReference type="SAM" id="SignalP"/>
    </source>
</evidence>
<dbReference type="InterPro" id="IPR004104">
    <property type="entry name" value="Gfo/Idh/MocA-like_OxRdtase_C"/>
</dbReference>
<dbReference type="InterPro" id="IPR051450">
    <property type="entry name" value="Gfo/Idh/MocA_Oxidoreductases"/>
</dbReference>
<dbReference type="PANTHER" id="PTHR43377">
    <property type="entry name" value="BILIVERDIN REDUCTASE A"/>
    <property type="match status" value="1"/>
</dbReference>
<dbReference type="OrthoDB" id="64915at2759"/>
<evidence type="ECO:0000313" key="4">
    <source>
        <dbReference type="EMBL" id="RCK65523.1"/>
    </source>
</evidence>
<dbReference type="SUPFAM" id="SSF51735">
    <property type="entry name" value="NAD(P)-binding Rossmann-fold domains"/>
    <property type="match status" value="1"/>
</dbReference>
<dbReference type="Pfam" id="PF02894">
    <property type="entry name" value="GFO_IDH_MocA_C"/>
    <property type="match status" value="1"/>
</dbReference>
<dbReference type="Gene3D" id="3.30.360.10">
    <property type="entry name" value="Dihydrodipicolinate Reductase, domain 2"/>
    <property type="match status" value="1"/>
</dbReference>
<keyword evidence="5" id="KW-1185">Reference proteome</keyword>
<gene>
    <name evidence="4" type="primary">yrbE</name>
    <name evidence="4" type="ORF">Cantr_01434</name>
</gene>
<dbReference type="SUPFAM" id="SSF55347">
    <property type="entry name" value="Glyceraldehyde-3-phosphate dehydrogenase-like, C-terminal domain"/>
    <property type="match status" value="1"/>
</dbReference>
<dbReference type="InterPro" id="IPR000683">
    <property type="entry name" value="Gfo/Idh/MocA-like_OxRdtase_N"/>
</dbReference>
<evidence type="ECO:0000259" key="2">
    <source>
        <dbReference type="Pfam" id="PF01408"/>
    </source>
</evidence>
<evidence type="ECO:0000259" key="3">
    <source>
        <dbReference type="Pfam" id="PF02894"/>
    </source>
</evidence>
<dbReference type="Gene3D" id="3.40.50.720">
    <property type="entry name" value="NAD(P)-binding Rossmann-like Domain"/>
    <property type="match status" value="1"/>
</dbReference>
<dbReference type="Pfam" id="PF01408">
    <property type="entry name" value="GFO_IDH_MocA"/>
    <property type="match status" value="1"/>
</dbReference>
<sequence length="379" mass="41628">MIAPNLLKIIIIGAGLIGPRHASHVTQNSQTELFAIIDPNPAVAELAESLKTLYFPSIEDCIEYCAANSVPYPDGAIVCTPNHTHARISSELASHGIHLLVEKPVSTTPEDAKALKEYCQLKGVKVLVGHHRRFNPYIAGTKENLHEVGQVIGIQGSWCLSKPQEYFNVSPWRKDTKTGGGVLLINLVHDLDLLQYMFGRIHRIYAELLPQQRDHSTDEGAALTIKFENGITGTFICSDNVVSPFNFENGTGENPTIPKHQQLAGVYRIFGSEGTLSVPDMTLFHQGKVESSWTNPIHESALELDAERLPFDSQLDHFVDLIRGNVDDPFCTIDDGISALLCIDAVVKSIDTGIPVVVEDVKNIKANYDALGIDKSIFN</sequence>
<feature type="signal peptide" evidence="1">
    <location>
        <begin position="1"/>
        <end position="22"/>
    </location>
</feature>
<protein>
    <submittedName>
        <fullName evidence="4">Putative oxidoreductase YrbE</fullName>
    </submittedName>
</protein>
<proteinExistence type="predicted"/>
<name>A0A367YI15_9ASCO</name>
<organism evidence="4 5">
    <name type="scientific">Candida viswanathii</name>
    <dbReference type="NCBI Taxonomy" id="5486"/>
    <lineage>
        <taxon>Eukaryota</taxon>
        <taxon>Fungi</taxon>
        <taxon>Dikarya</taxon>
        <taxon>Ascomycota</taxon>
        <taxon>Saccharomycotina</taxon>
        <taxon>Pichiomycetes</taxon>
        <taxon>Debaryomycetaceae</taxon>
        <taxon>Candida/Lodderomyces clade</taxon>
        <taxon>Candida</taxon>
    </lineage>
</organism>
<dbReference type="PANTHER" id="PTHR43377:SF1">
    <property type="entry name" value="BILIVERDIN REDUCTASE A"/>
    <property type="match status" value="1"/>
</dbReference>
<evidence type="ECO:0000313" key="5">
    <source>
        <dbReference type="Proteomes" id="UP000253472"/>
    </source>
</evidence>
<dbReference type="Proteomes" id="UP000253472">
    <property type="component" value="Unassembled WGS sequence"/>
</dbReference>
<comment type="caution">
    <text evidence="4">The sequence shown here is derived from an EMBL/GenBank/DDBJ whole genome shotgun (WGS) entry which is preliminary data.</text>
</comment>
<dbReference type="EMBL" id="QLNQ01000020">
    <property type="protein sequence ID" value="RCK65523.1"/>
    <property type="molecule type" value="Genomic_DNA"/>
</dbReference>
<accession>A0A367YI15</accession>
<reference evidence="4 5" key="1">
    <citation type="submission" date="2018-06" db="EMBL/GenBank/DDBJ databases">
        <title>Whole genome sequencing of Candida tropicalis (genome annotated by CSBL at Korea University).</title>
        <authorList>
            <person name="Ahn J."/>
        </authorList>
    </citation>
    <scope>NUCLEOTIDE SEQUENCE [LARGE SCALE GENOMIC DNA]</scope>
    <source>
        <strain evidence="4 5">ATCC 20962</strain>
    </source>
</reference>
<dbReference type="AlphaFoldDB" id="A0A367YI15"/>
<dbReference type="InterPro" id="IPR036291">
    <property type="entry name" value="NAD(P)-bd_dom_sf"/>
</dbReference>